<evidence type="ECO:0008006" key="12">
    <source>
        <dbReference type="Google" id="ProtNLM"/>
    </source>
</evidence>
<feature type="transmembrane region" description="Helical" evidence="9">
    <location>
        <begin position="213"/>
        <end position="235"/>
    </location>
</feature>
<dbReference type="GO" id="GO:0016020">
    <property type="term" value="C:membrane"/>
    <property type="evidence" value="ECO:0007669"/>
    <property type="project" value="UniProtKB-SubCell"/>
</dbReference>
<dbReference type="InterPro" id="IPR020966">
    <property type="entry name" value="ALMT"/>
</dbReference>
<dbReference type="Proteomes" id="UP000525078">
    <property type="component" value="Unassembled WGS sequence"/>
</dbReference>
<evidence type="ECO:0000256" key="7">
    <source>
        <dbReference type="ARBA" id="ARBA00023136"/>
    </source>
</evidence>
<dbReference type="PANTHER" id="PTHR31086">
    <property type="entry name" value="ALUMINUM-ACTIVATED MALATE TRANSPORTER 10"/>
    <property type="match status" value="1"/>
</dbReference>
<dbReference type="Pfam" id="PF11744">
    <property type="entry name" value="ALMT"/>
    <property type="match status" value="1"/>
</dbReference>
<dbReference type="AlphaFoldDB" id="A0A7J6E8M3"/>
<evidence type="ECO:0000256" key="9">
    <source>
        <dbReference type="SAM" id="Phobius"/>
    </source>
</evidence>
<keyword evidence="4 9" id="KW-0812">Transmembrane</keyword>
<dbReference type="OrthoDB" id="68611at2759"/>
<evidence type="ECO:0000256" key="6">
    <source>
        <dbReference type="ARBA" id="ARBA00023065"/>
    </source>
</evidence>
<accession>A0A7J6E8M3</accession>
<name>A0A7J6E8M3_CANSA</name>
<dbReference type="EMBL" id="JAATIP010000275">
    <property type="protein sequence ID" value="KAF4354803.1"/>
    <property type="molecule type" value="Genomic_DNA"/>
</dbReference>
<feature type="transmembrane region" description="Helical" evidence="9">
    <location>
        <begin position="183"/>
        <end position="201"/>
    </location>
</feature>
<keyword evidence="6" id="KW-0406">Ion transport</keyword>
<organism evidence="10 11">
    <name type="scientific">Cannabis sativa</name>
    <name type="common">Hemp</name>
    <name type="synonym">Marijuana</name>
    <dbReference type="NCBI Taxonomy" id="3483"/>
    <lineage>
        <taxon>Eukaryota</taxon>
        <taxon>Viridiplantae</taxon>
        <taxon>Streptophyta</taxon>
        <taxon>Embryophyta</taxon>
        <taxon>Tracheophyta</taxon>
        <taxon>Spermatophyta</taxon>
        <taxon>Magnoliopsida</taxon>
        <taxon>eudicotyledons</taxon>
        <taxon>Gunneridae</taxon>
        <taxon>Pentapetalae</taxon>
        <taxon>rosids</taxon>
        <taxon>fabids</taxon>
        <taxon>Rosales</taxon>
        <taxon>Cannabaceae</taxon>
        <taxon>Cannabis</taxon>
    </lineage>
</organism>
<keyword evidence="8" id="KW-0407">Ion channel</keyword>
<feature type="transmembrane region" description="Helical" evidence="9">
    <location>
        <begin position="130"/>
        <end position="149"/>
    </location>
</feature>
<feature type="transmembrane region" description="Helical" evidence="9">
    <location>
        <begin position="156"/>
        <end position="177"/>
    </location>
</feature>
<evidence type="ECO:0000256" key="4">
    <source>
        <dbReference type="ARBA" id="ARBA00022692"/>
    </source>
</evidence>
<gene>
    <name evidence="10" type="ORF">F8388_018007</name>
</gene>
<evidence type="ECO:0000256" key="8">
    <source>
        <dbReference type="ARBA" id="ARBA00023303"/>
    </source>
</evidence>
<protein>
    <recommendedName>
        <fullName evidence="12">Aluminum-activated malate transporter 9</fullName>
    </recommendedName>
</protein>
<comment type="subcellular location">
    <subcellularLocation>
        <location evidence="1">Membrane</location>
        <topology evidence="1">Multi-pass membrane protein</topology>
    </subcellularLocation>
</comment>
<keyword evidence="3" id="KW-0813">Transport</keyword>
<sequence length="571" mass="63128">MNGKKGSIEIDIPSSAAKASITCNSNKQHEGTGAVAVAVGAAGKRSGGGGILNSCEGWIKRVWEFAKEDTNRVIFALKVGLAVLLVSLLILFRAPYEVFGTNIIWSILTVAIMFEYTVGATFNRGFNRALGSLLAGILAIGVAQLALCAGRVAEPIIIGISIFLVGTITSFMKLWPSLVPYEYGFRVILFTYCLIIVSGYRMGNPMRTSMDRLYSIAIGGVVAVLVNVLVCPIWAGEQLHKEIVKNFNSVADSLEECVRKYLSEDGSEHAEFFKTVMDEFPDEPAYKKCKTTLNSSAKLENLANSAKWEPPHGRFRHFFYPWCEYVKVGAVLRYCAYEVMALHGVLHSEIQAPYNLRIAFQSEIQDATNQAAELIRVLGKDICNMNRSIKTSLLKKVHSSAVTLQRAVDLHSYLLTSPSCSGVLPSVSDNASKPLPKLSPTMSSTLVDINQLLACTEFDSNNNNNEMNSNNQMLQTQNSTVVQAESYHELMRKQSRRLHSWPSRQLDTFYEEDGALNTDFLPRMKALESTASLSLVNFTSLLIEFVARLDHLVEAVDELSKLAKFKHDGLH</sequence>
<feature type="transmembrane region" description="Helical" evidence="9">
    <location>
        <begin position="99"/>
        <end position="118"/>
    </location>
</feature>
<keyword evidence="5 9" id="KW-1133">Transmembrane helix</keyword>
<evidence type="ECO:0000256" key="2">
    <source>
        <dbReference type="ARBA" id="ARBA00007079"/>
    </source>
</evidence>
<evidence type="ECO:0000256" key="3">
    <source>
        <dbReference type="ARBA" id="ARBA00022448"/>
    </source>
</evidence>
<feature type="transmembrane region" description="Helical" evidence="9">
    <location>
        <begin position="73"/>
        <end position="92"/>
    </location>
</feature>
<reference evidence="10 11" key="1">
    <citation type="journal article" date="2020" name="bioRxiv">
        <title>Sequence and annotation of 42 cannabis genomes reveals extensive copy number variation in cannabinoid synthesis and pathogen resistance genes.</title>
        <authorList>
            <person name="Mckernan K.J."/>
            <person name="Helbert Y."/>
            <person name="Kane L.T."/>
            <person name="Ebling H."/>
            <person name="Zhang L."/>
            <person name="Liu B."/>
            <person name="Eaton Z."/>
            <person name="Mclaughlin S."/>
            <person name="Kingan S."/>
            <person name="Baybayan P."/>
            <person name="Concepcion G."/>
            <person name="Jordan M."/>
            <person name="Riva A."/>
            <person name="Barbazuk W."/>
            <person name="Harkins T."/>
        </authorList>
    </citation>
    <scope>NUCLEOTIDE SEQUENCE [LARGE SCALE GENOMIC DNA]</scope>
    <source>
        <strain evidence="11">cv. Jamaican Lion 4</strain>
        <tissue evidence="10">Leaf</tissue>
    </source>
</reference>
<proteinExistence type="inferred from homology"/>
<evidence type="ECO:0000313" key="11">
    <source>
        <dbReference type="Proteomes" id="UP000525078"/>
    </source>
</evidence>
<dbReference type="GO" id="GO:0034220">
    <property type="term" value="P:monoatomic ion transmembrane transport"/>
    <property type="evidence" value="ECO:0007669"/>
    <property type="project" value="UniProtKB-KW"/>
</dbReference>
<evidence type="ECO:0000256" key="5">
    <source>
        <dbReference type="ARBA" id="ARBA00022989"/>
    </source>
</evidence>
<comment type="similarity">
    <text evidence="2">Belongs to the aromatic acid exporter (TC 2.A.85) family.</text>
</comment>
<evidence type="ECO:0000313" key="10">
    <source>
        <dbReference type="EMBL" id="KAF4354803.1"/>
    </source>
</evidence>
<evidence type="ECO:0000256" key="1">
    <source>
        <dbReference type="ARBA" id="ARBA00004141"/>
    </source>
</evidence>
<keyword evidence="7 9" id="KW-0472">Membrane</keyword>
<comment type="caution">
    <text evidence="10">The sequence shown here is derived from an EMBL/GenBank/DDBJ whole genome shotgun (WGS) entry which is preliminary data.</text>
</comment>
<dbReference type="GO" id="GO:0015743">
    <property type="term" value="P:malate transport"/>
    <property type="evidence" value="ECO:0007669"/>
    <property type="project" value="InterPro"/>
</dbReference>